<organism evidence="1 2">
    <name type="scientific">Funneliformis geosporum</name>
    <dbReference type="NCBI Taxonomy" id="1117311"/>
    <lineage>
        <taxon>Eukaryota</taxon>
        <taxon>Fungi</taxon>
        <taxon>Fungi incertae sedis</taxon>
        <taxon>Mucoromycota</taxon>
        <taxon>Glomeromycotina</taxon>
        <taxon>Glomeromycetes</taxon>
        <taxon>Glomerales</taxon>
        <taxon>Glomeraceae</taxon>
        <taxon>Funneliformis</taxon>
    </lineage>
</organism>
<accession>A0A9W4SR71</accession>
<dbReference type="Proteomes" id="UP001153678">
    <property type="component" value="Unassembled WGS sequence"/>
</dbReference>
<evidence type="ECO:0000313" key="1">
    <source>
        <dbReference type="EMBL" id="CAI2177942.1"/>
    </source>
</evidence>
<protein>
    <submittedName>
        <fullName evidence="1">6294_t:CDS:1</fullName>
    </submittedName>
</protein>
<comment type="caution">
    <text evidence="1">The sequence shown here is derived from an EMBL/GenBank/DDBJ whole genome shotgun (WGS) entry which is preliminary data.</text>
</comment>
<dbReference type="EMBL" id="CAMKVN010001766">
    <property type="protein sequence ID" value="CAI2177942.1"/>
    <property type="molecule type" value="Genomic_DNA"/>
</dbReference>
<proteinExistence type="predicted"/>
<dbReference type="AlphaFoldDB" id="A0A9W4SR71"/>
<dbReference type="OrthoDB" id="2333662at2759"/>
<evidence type="ECO:0000313" key="2">
    <source>
        <dbReference type="Proteomes" id="UP001153678"/>
    </source>
</evidence>
<gene>
    <name evidence="1" type="ORF">FWILDA_LOCUS8337</name>
</gene>
<keyword evidence="2" id="KW-1185">Reference proteome</keyword>
<reference evidence="1" key="1">
    <citation type="submission" date="2022-08" db="EMBL/GenBank/DDBJ databases">
        <authorList>
            <person name="Kallberg Y."/>
            <person name="Tangrot J."/>
            <person name="Rosling A."/>
        </authorList>
    </citation>
    <scope>NUCLEOTIDE SEQUENCE</scope>
    <source>
        <strain evidence="1">Wild A</strain>
    </source>
</reference>
<sequence length="222" mass="23437">MTGNNNINQYVNKKPVELVQELEKYEIKKSSLSLAARSKVNNKSGSNYLSESKSDYGPCKNSLCGCSCSSYTCDCSSDTIRFGGTGSSLGVYGRKSVKETDPMNWDELALKAVGAKDEEVSGQFSASAFGYKDRDGELKILSGTAGGEIGRGGIKGKLSADLYNVKHDGVQVRVGIAADTGISVEDGLEVKAAGFGFSVGKQTGISTPIGEVKVDTEDCIIQ</sequence>
<name>A0A9W4SR71_9GLOM</name>